<evidence type="ECO:0000256" key="4">
    <source>
        <dbReference type="ARBA" id="ARBA00022490"/>
    </source>
</evidence>
<comment type="catalytic activity">
    <reaction evidence="10">
        <text>tRNA(Arg) + L-arginine + ATP = L-arginyl-tRNA(Arg) + AMP + diphosphate</text>
        <dbReference type="Rhea" id="RHEA:20301"/>
        <dbReference type="Rhea" id="RHEA-COMP:9658"/>
        <dbReference type="Rhea" id="RHEA-COMP:9673"/>
        <dbReference type="ChEBI" id="CHEBI:30616"/>
        <dbReference type="ChEBI" id="CHEBI:32682"/>
        <dbReference type="ChEBI" id="CHEBI:33019"/>
        <dbReference type="ChEBI" id="CHEBI:78442"/>
        <dbReference type="ChEBI" id="CHEBI:78513"/>
        <dbReference type="ChEBI" id="CHEBI:456215"/>
        <dbReference type="EC" id="6.1.1.19"/>
    </reaction>
</comment>
<protein>
    <recommendedName>
        <fullName evidence="3 11">Arginine--tRNA ligase</fullName>
        <ecNumber evidence="3 11">6.1.1.19</ecNumber>
    </recommendedName>
</protein>
<evidence type="ECO:0000256" key="7">
    <source>
        <dbReference type="ARBA" id="ARBA00022840"/>
    </source>
</evidence>
<evidence type="ECO:0000259" key="13">
    <source>
        <dbReference type="SMART" id="SM00836"/>
    </source>
</evidence>
<dbReference type="GO" id="GO:0004814">
    <property type="term" value="F:arginine-tRNA ligase activity"/>
    <property type="evidence" value="ECO:0007669"/>
    <property type="project" value="UniProtKB-UniRule"/>
</dbReference>
<evidence type="ECO:0000256" key="11">
    <source>
        <dbReference type="NCBIfam" id="TIGR00456"/>
    </source>
</evidence>
<evidence type="ECO:0000256" key="5">
    <source>
        <dbReference type="ARBA" id="ARBA00022598"/>
    </source>
</evidence>
<comment type="caution">
    <text evidence="14">The sequence shown here is derived from an EMBL/GenBank/DDBJ whole genome shotgun (WGS) entry which is preliminary data.</text>
</comment>
<dbReference type="GO" id="GO:0006420">
    <property type="term" value="P:arginyl-tRNA aminoacylation"/>
    <property type="evidence" value="ECO:0007669"/>
    <property type="project" value="UniProtKB-UniRule"/>
</dbReference>
<dbReference type="EC" id="6.1.1.19" evidence="3 11"/>
<dbReference type="Gene3D" id="1.10.730.10">
    <property type="entry name" value="Isoleucyl-tRNA Synthetase, Domain 1"/>
    <property type="match status" value="1"/>
</dbReference>
<dbReference type="InterPro" id="IPR001278">
    <property type="entry name" value="Arg-tRNA-ligase"/>
</dbReference>
<reference evidence="14" key="1">
    <citation type="journal article" date="2020" name="mSystems">
        <title>Genome- and Community-Level Interaction Insights into Carbon Utilization and Element Cycling Functions of Hydrothermarchaeota in Hydrothermal Sediment.</title>
        <authorList>
            <person name="Zhou Z."/>
            <person name="Liu Y."/>
            <person name="Xu W."/>
            <person name="Pan J."/>
            <person name="Luo Z.H."/>
            <person name="Li M."/>
        </authorList>
    </citation>
    <scope>NUCLEOTIDE SEQUENCE [LARGE SCALE GENOMIC DNA]</scope>
    <source>
        <strain evidence="14">HyVt-94</strain>
    </source>
</reference>
<keyword evidence="6 12" id="KW-0547">Nucleotide-binding</keyword>
<keyword evidence="5 12" id="KW-0436">Ligase</keyword>
<evidence type="ECO:0000256" key="6">
    <source>
        <dbReference type="ARBA" id="ARBA00022741"/>
    </source>
</evidence>
<dbReference type="PANTHER" id="PTHR11956">
    <property type="entry name" value="ARGINYL-TRNA SYNTHETASE"/>
    <property type="match status" value="1"/>
</dbReference>
<keyword evidence="7 12" id="KW-0067">ATP-binding</keyword>
<keyword evidence="8 12" id="KW-0648">Protein biosynthesis</keyword>
<organism evidence="14">
    <name type="scientific">candidate division WOR-3 bacterium</name>
    <dbReference type="NCBI Taxonomy" id="2052148"/>
    <lineage>
        <taxon>Bacteria</taxon>
        <taxon>Bacteria division WOR-3</taxon>
    </lineage>
</organism>
<comment type="subcellular location">
    <subcellularLocation>
        <location evidence="1">Cytoplasm</location>
    </subcellularLocation>
</comment>
<dbReference type="Proteomes" id="UP000886014">
    <property type="component" value="Unassembled WGS sequence"/>
</dbReference>
<dbReference type="NCBIfam" id="TIGR00456">
    <property type="entry name" value="argS"/>
    <property type="match status" value="1"/>
</dbReference>
<feature type="non-terminal residue" evidence="14">
    <location>
        <position position="1"/>
    </location>
</feature>
<dbReference type="PANTHER" id="PTHR11956:SF5">
    <property type="entry name" value="ARGININE--TRNA LIGASE, CYTOPLASMIC"/>
    <property type="match status" value="1"/>
</dbReference>
<dbReference type="Gene3D" id="3.40.50.620">
    <property type="entry name" value="HUPs"/>
    <property type="match status" value="1"/>
</dbReference>
<evidence type="ECO:0000313" key="14">
    <source>
        <dbReference type="EMBL" id="HHF58454.1"/>
    </source>
</evidence>
<dbReference type="SMART" id="SM00836">
    <property type="entry name" value="DALR_1"/>
    <property type="match status" value="1"/>
</dbReference>
<comment type="similarity">
    <text evidence="2 12">Belongs to the class-I aminoacyl-tRNA synthetase family.</text>
</comment>
<evidence type="ECO:0000256" key="12">
    <source>
        <dbReference type="RuleBase" id="RU363038"/>
    </source>
</evidence>
<dbReference type="EMBL" id="DRTV01000242">
    <property type="protein sequence ID" value="HHF58454.1"/>
    <property type="molecule type" value="Genomic_DNA"/>
</dbReference>
<evidence type="ECO:0000256" key="10">
    <source>
        <dbReference type="ARBA" id="ARBA00049339"/>
    </source>
</evidence>
<dbReference type="SUPFAM" id="SSF47323">
    <property type="entry name" value="Anticodon-binding domain of a subclass of class I aminoacyl-tRNA synthetases"/>
    <property type="match status" value="1"/>
</dbReference>
<evidence type="ECO:0000256" key="8">
    <source>
        <dbReference type="ARBA" id="ARBA00022917"/>
    </source>
</evidence>
<dbReference type="GO" id="GO:0005524">
    <property type="term" value="F:ATP binding"/>
    <property type="evidence" value="ECO:0007669"/>
    <property type="project" value="UniProtKB-KW"/>
</dbReference>
<name>A0A7C5M3K8_UNCW3</name>
<dbReference type="InterPro" id="IPR035684">
    <property type="entry name" value="ArgRS_core"/>
</dbReference>
<sequence>FSVDSEFYVNDAGGQFQRLGESVLARIKELEGEEVEFPEDGYPGEYLIDIAKEIIEKGEIENAGRYAVERLHSMQMKTLERFRVKFDNVIKESEIRASHFPEQVRKILEDKGLIYEEEGAIFFKSTQFGDEKDRVLIRRTGEPTYFFFDLAYHLHKHSRGYDLLIDIWGPDHHGYIKRMEAGLEALGIDDEKFKVLIIQQVNIIKGGERVRMSKRKGEFYTMDELLDEVGVDAARFFFLMRTVSAHLDFDLDLAKTIGSENPVYYVQYSHARIESLLDFAGEKGLTYKNGDYRKLTMPEERSLMRKILYFPDILEAVSRTLEPHLLVRYLLEISELYHNYYQKIRIVTDDKDLSEARLLLSYAVKSVVKNGLNLIGVTAPERM</sequence>
<feature type="domain" description="DALR anticodon binding" evidence="13">
    <location>
        <begin position="266"/>
        <end position="383"/>
    </location>
</feature>
<dbReference type="InterPro" id="IPR009080">
    <property type="entry name" value="tRNAsynth_Ia_anticodon-bd"/>
</dbReference>
<dbReference type="Pfam" id="PF00750">
    <property type="entry name" value="tRNA-synt_1d"/>
    <property type="match status" value="1"/>
</dbReference>
<dbReference type="Pfam" id="PF05746">
    <property type="entry name" value="DALR_1"/>
    <property type="match status" value="1"/>
</dbReference>
<evidence type="ECO:0000256" key="9">
    <source>
        <dbReference type="ARBA" id="ARBA00023146"/>
    </source>
</evidence>
<dbReference type="InterPro" id="IPR008909">
    <property type="entry name" value="DALR_anticod-bd"/>
</dbReference>
<evidence type="ECO:0000256" key="2">
    <source>
        <dbReference type="ARBA" id="ARBA00005594"/>
    </source>
</evidence>
<dbReference type="FunFam" id="1.10.730.10:FF:000008">
    <property type="entry name" value="Arginine--tRNA ligase"/>
    <property type="match status" value="1"/>
</dbReference>
<accession>A0A7C5M3K8</accession>
<keyword evidence="9 12" id="KW-0030">Aminoacyl-tRNA synthetase</keyword>
<dbReference type="AlphaFoldDB" id="A0A7C5M3K8"/>
<dbReference type="GO" id="GO:0005737">
    <property type="term" value="C:cytoplasm"/>
    <property type="evidence" value="ECO:0007669"/>
    <property type="project" value="UniProtKB-SubCell"/>
</dbReference>
<evidence type="ECO:0000256" key="1">
    <source>
        <dbReference type="ARBA" id="ARBA00004496"/>
    </source>
</evidence>
<dbReference type="InterPro" id="IPR014729">
    <property type="entry name" value="Rossmann-like_a/b/a_fold"/>
</dbReference>
<proteinExistence type="inferred from homology"/>
<keyword evidence="4" id="KW-0963">Cytoplasm</keyword>
<evidence type="ECO:0000256" key="3">
    <source>
        <dbReference type="ARBA" id="ARBA00012837"/>
    </source>
</evidence>
<gene>
    <name evidence="14" type="ORF">ENL41_03415</name>
</gene>
<dbReference type="SUPFAM" id="SSF52374">
    <property type="entry name" value="Nucleotidylyl transferase"/>
    <property type="match status" value="1"/>
</dbReference>